<dbReference type="GO" id="GO:0003724">
    <property type="term" value="F:RNA helicase activity"/>
    <property type="evidence" value="ECO:0007669"/>
    <property type="project" value="UniProtKB-EC"/>
</dbReference>
<evidence type="ECO:0000256" key="1">
    <source>
        <dbReference type="ARBA" id="ARBA00012552"/>
    </source>
</evidence>
<feature type="domain" description="DEAD-box RNA helicase Q" evidence="7">
    <location>
        <begin position="114"/>
        <end position="142"/>
    </location>
</feature>
<proteinExistence type="predicted"/>
<evidence type="ECO:0000313" key="9">
    <source>
        <dbReference type="Proteomes" id="UP000274429"/>
    </source>
</evidence>
<evidence type="ECO:0000256" key="4">
    <source>
        <dbReference type="ARBA" id="ARBA00022806"/>
    </source>
</evidence>
<name>A0A0R3WX38_HYDTA</name>
<evidence type="ECO:0000313" key="8">
    <source>
        <dbReference type="EMBL" id="VDM26669.1"/>
    </source>
</evidence>
<keyword evidence="5" id="KW-0067">ATP-binding</keyword>
<accession>A0A0R3WX38</accession>
<dbReference type="SUPFAM" id="SSF52540">
    <property type="entry name" value="P-loop containing nucleoside triphosphate hydrolases"/>
    <property type="match status" value="1"/>
</dbReference>
<keyword evidence="9" id="KW-1185">Reference proteome</keyword>
<dbReference type="AlphaFoldDB" id="A0A0R3WX38"/>
<dbReference type="GO" id="GO:0016787">
    <property type="term" value="F:hydrolase activity"/>
    <property type="evidence" value="ECO:0007669"/>
    <property type="project" value="UniProtKB-KW"/>
</dbReference>
<reference evidence="8 9" key="2">
    <citation type="submission" date="2018-11" db="EMBL/GenBank/DDBJ databases">
        <authorList>
            <consortium name="Pathogen Informatics"/>
        </authorList>
    </citation>
    <scope>NUCLEOTIDE SEQUENCE [LARGE SCALE GENOMIC DNA]</scope>
</reference>
<evidence type="ECO:0000259" key="7">
    <source>
        <dbReference type="PROSITE" id="PS51195"/>
    </source>
</evidence>
<dbReference type="OrthoDB" id="10265785at2759"/>
<keyword evidence="4" id="KW-0347">Helicase</keyword>
<organism evidence="10">
    <name type="scientific">Hydatigena taeniaeformis</name>
    <name type="common">Feline tapeworm</name>
    <name type="synonym">Taenia taeniaeformis</name>
    <dbReference type="NCBI Taxonomy" id="6205"/>
    <lineage>
        <taxon>Eukaryota</taxon>
        <taxon>Metazoa</taxon>
        <taxon>Spiralia</taxon>
        <taxon>Lophotrochozoa</taxon>
        <taxon>Platyhelminthes</taxon>
        <taxon>Cestoda</taxon>
        <taxon>Eucestoda</taxon>
        <taxon>Cyclophyllidea</taxon>
        <taxon>Taeniidae</taxon>
        <taxon>Hydatigera</taxon>
    </lineage>
</organism>
<sequence length="167" mass="18674">MRTHFIELGMSENDPWQKFLAELKEIDKGVQSTPQSNRAPVAEDLNLSAVGANPNGSFGLSSSNADSSDKSDNEVSKAERSYINKLLSTKLVETQASDIEMLREDPSNPLHSVKTFQDLRLDPRLLKGIAALGFYKPSAIQEKALPYLIGDRYVSTLFYRRFCMFPV</sequence>
<protein>
    <recommendedName>
        <fullName evidence="1">RNA helicase</fullName>
        <ecNumber evidence="1">3.6.4.13</ecNumber>
    </recommendedName>
</protein>
<dbReference type="STRING" id="6205.A0A0R3WX38"/>
<evidence type="ECO:0000313" key="10">
    <source>
        <dbReference type="WBParaSite" id="TTAC_0000532801-mRNA-1"/>
    </source>
</evidence>
<evidence type="ECO:0000256" key="2">
    <source>
        <dbReference type="ARBA" id="ARBA00022741"/>
    </source>
</evidence>
<dbReference type="GO" id="GO:0005524">
    <property type="term" value="F:ATP binding"/>
    <property type="evidence" value="ECO:0007669"/>
    <property type="project" value="UniProtKB-KW"/>
</dbReference>
<dbReference type="WBParaSite" id="TTAC_0000532801-mRNA-1">
    <property type="protein sequence ID" value="TTAC_0000532801-mRNA-1"/>
    <property type="gene ID" value="TTAC_0000532801"/>
</dbReference>
<evidence type="ECO:0000256" key="6">
    <source>
        <dbReference type="PROSITE-ProRule" id="PRU00552"/>
    </source>
</evidence>
<evidence type="ECO:0000256" key="5">
    <source>
        <dbReference type="ARBA" id="ARBA00022840"/>
    </source>
</evidence>
<keyword evidence="2" id="KW-0547">Nucleotide-binding</keyword>
<dbReference type="InterPro" id="IPR014014">
    <property type="entry name" value="RNA_helicase_DEAD_Q_motif"/>
</dbReference>
<keyword evidence="3" id="KW-0378">Hydrolase</keyword>
<dbReference type="InterPro" id="IPR027417">
    <property type="entry name" value="P-loop_NTPase"/>
</dbReference>
<reference evidence="10" key="1">
    <citation type="submission" date="2017-02" db="UniProtKB">
        <authorList>
            <consortium name="WormBaseParasite"/>
        </authorList>
    </citation>
    <scope>IDENTIFICATION</scope>
</reference>
<gene>
    <name evidence="8" type="ORF">TTAC_LOCUS5313</name>
</gene>
<evidence type="ECO:0000256" key="3">
    <source>
        <dbReference type="ARBA" id="ARBA00022801"/>
    </source>
</evidence>
<dbReference type="Proteomes" id="UP000274429">
    <property type="component" value="Unassembled WGS sequence"/>
</dbReference>
<feature type="short sequence motif" description="Q motif" evidence="6">
    <location>
        <begin position="114"/>
        <end position="142"/>
    </location>
</feature>
<dbReference type="EC" id="3.6.4.13" evidence="1"/>
<dbReference type="EMBL" id="UYWX01006996">
    <property type="protein sequence ID" value="VDM26669.1"/>
    <property type="molecule type" value="Genomic_DNA"/>
</dbReference>
<dbReference type="Gene3D" id="3.40.50.300">
    <property type="entry name" value="P-loop containing nucleotide triphosphate hydrolases"/>
    <property type="match status" value="1"/>
</dbReference>
<dbReference type="PROSITE" id="PS51195">
    <property type="entry name" value="Q_MOTIF"/>
    <property type="match status" value="1"/>
</dbReference>